<name>A0AAE8C270_9CAUD</name>
<dbReference type="EMBL" id="MZ443788">
    <property type="protein sequence ID" value="QZE60129.1"/>
    <property type="molecule type" value="Genomic_DNA"/>
</dbReference>
<accession>A0AAE8C270</accession>
<evidence type="ECO:0000313" key="2">
    <source>
        <dbReference type="Proteomes" id="UP000827806"/>
    </source>
</evidence>
<gene>
    <name evidence="1" type="ORF">pEaSNUABM35_00212</name>
</gene>
<proteinExistence type="predicted"/>
<organism evidence="1 2">
    <name type="scientific">Erwinia phage pEa_SNUABM_35</name>
    <dbReference type="NCBI Taxonomy" id="2869557"/>
    <lineage>
        <taxon>Viruses</taxon>
        <taxon>Duplodnaviria</taxon>
        <taxon>Heunggongvirae</taxon>
        <taxon>Uroviricota</taxon>
        <taxon>Caudoviricetes</taxon>
        <taxon>Alexandravirus</taxon>
        <taxon>Alexandravirus SNUABM35</taxon>
    </lineage>
</organism>
<dbReference type="Proteomes" id="UP000827806">
    <property type="component" value="Segment"/>
</dbReference>
<reference evidence="1 2" key="1">
    <citation type="submission" date="2021-06" db="EMBL/GenBank/DDBJ databases">
        <title>Complete genome sequence of Erwinia phage pEa_SNUABM_35.</title>
        <authorList>
            <person name="Kim S.G."/>
            <person name="Park S.C."/>
        </authorList>
    </citation>
    <scope>NUCLEOTIDE SEQUENCE [LARGE SCALE GENOMIC DNA]</scope>
</reference>
<keyword evidence="2" id="KW-1185">Reference proteome</keyword>
<sequence length="177" mass="19750">MNNLAHSIKQDLAGKSCSVEAHEIKHPYMGFLQMCASPSILVDAPHFFVSQTDIPDFDIAYFGPDDYAGMTGADSHKVTTLAELQYELDEMKDRTAPRLIIAELAHLGFDRPAALNMIADYLEDGDMWDEQVLISIEASTSWSPPSFEQATGRSEGRMFRQGYTAEVHTFDIADQLQ</sequence>
<protein>
    <submittedName>
        <fullName evidence="1">Uncharacterized protein</fullName>
    </submittedName>
</protein>
<evidence type="ECO:0000313" key="1">
    <source>
        <dbReference type="EMBL" id="QZE60129.1"/>
    </source>
</evidence>